<gene>
    <name evidence="2" type="ORF">BPO_2103</name>
</gene>
<sequence>MKNLFKLFLVLFASLLVFSCRDNDTPEDIHEHEGVEKMTVTLVEQGSGAEQVISYIGGVADRNIVLENGKIYNVSLDFFHAHDDHYDSILSEIVADKDEHFITYEFAGVEVNVTRAATDEVRTDGKKLGVRTVWTVATAPSSAKVGIKLYHKPTTVNQNRPSETNQQGSVTGGEADLNALITIQ</sequence>
<feature type="signal peptide" evidence="1">
    <location>
        <begin position="1"/>
        <end position="19"/>
    </location>
</feature>
<evidence type="ECO:0000256" key="1">
    <source>
        <dbReference type="SAM" id="SignalP"/>
    </source>
</evidence>
<dbReference type="RefSeq" id="WP_327984096.1">
    <property type="nucleotide sequence ID" value="NZ_CP136426.1"/>
</dbReference>
<dbReference type="PROSITE" id="PS51257">
    <property type="entry name" value="PROKAR_LIPOPROTEIN"/>
    <property type="match status" value="1"/>
</dbReference>
<organism evidence="2 3">
    <name type="scientific">Bergeyella porcorum</name>
    <dbReference type="NCBI Taxonomy" id="1735111"/>
    <lineage>
        <taxon>Bacteria</taxon>
        <taxon>Pseudomonadati</taxon>
        <taxon>Bacteroidota</taxon>
        <taxon>Flavobacteriia</taxon>
        <taxon>Flavobacteriales</taxon>
        <taxon>Weeksellaceae</taxon>
        <taxon>Bergeyella</taxon>
    </lineage>
</organism>
<protein>
    <submittedName>
        <fullName evidence="2">Uncharacterized protein</fullName>
    </submittedName>
</protein>
<dbReference type="EMBL" id="CP136426">
    <property type="protein sequence ID" value="WOC52750.1"/>
    <property type="molecule type" value="Genomic_DNA"/>
</dbReference>
<evidence type="ECO:0000313" key="2">
    <source>
        <dbReference type="EMBL" id="WOC52750.1"/>
    </source>
</evidence>
<name>A0AAU0F5X3_9FLAO</name>
<keyword evidence="3" id="KW-1185">Reference proteome</keyword>
<dbReference type="KEGG" id="bpor:BPO_2103"/>
<evidence type="ECO:0000313" key="3">
    <source>
        <dbReference type="Proteomes" id="UP001432059"/>
    </source>
</evidence>
<proteinExistence type="predicted"/>
<keyword evidence="1" id="KW-0732">Signal</keyword>
<accession>A0AAU0F5X3</accession>
<dbReference type="AlphaFoldDB" id="A0AAU0F5X3"/>
<feature type="chain" id="PRO_5043389603" evidence="1">
    <location>
        <begin position="20"/>
        <end position="184"/>
    </location>
</feature>
<reference evidence="2" key="1">
    <citation type="submission" date="2023-10" db="EMBL/GenBank/DDBJ databases">
        <title>Characterization and whole genome sequencing of a novel strain of Bergeyella porcorum QD2021 isolated from pig.</title>
        <authorList>
            <person name="Liu G."/>
            <person name="Chen C."/>
            <person name="Han X."/>
        </authorList>
    </citation>
    <scope>NUCLEOTIDE SEQUENCE</scope>
    <source>
        <strain evidence="2">QD2021</strain>
    </source>
</reference>
<dbReference type="Proteomes" id="UP001432059">
    <property type="component" value="Chromosome"/>
</dbReference>